<dbReference type="KEGG" id="manr:MPAN_010950"/>
<dbReference type="RefSeq" id="WP_176240133.1">
    <property type="nucleotide sequence ID" value="NZ_AP024412.1"/>
</dbReference>
<keyword evidence="2" id="KW-1185">Reference proteome</keyword>
<gene>
    <name evidence="1" type="ORF">MPAN_010950</name>
</gene>
<organism evidence="1 2">
    <name type="scientific">Mariniplasma anaerobium</name>
    <dbReference type="NCBI Taxonomy" id="2735436"/>
    <lineage>
        <taxon>Bacteria</taxon>
        <taxon>Bacillati</taxon>
        <taxon>Mycoplasmatota</taxon>
        <taxon>Mollicutes</taxon>
        <taxon>Acholeplasmatales</taxon>
        <taxon>Acholeplasmataceae</taxon>
        <taxon>Mariniplasma</taxon>
    </lineage>
</organism>
<name>A0A7U9TLA9_9MOLU</name>
<protein>
    <submittedName>
        <fullName evidence="1">Uncharacterized protein</fullName>
    </submittedName>
</protein>
<reference evidence="1" key="1">
    <citation type="submission" date="2021-01" db="EMBL/GenBank/DDBJ databases">
        <title>Draft genome sequence of Acholeplasmataceae bacterium strain Mahy22.</title>
        <authorList>
            <person name="Watanabe M."/>
            <person name="Kojima H."/>
            <person name="Fukui M."/>
        </authorList>
    </citation>
    <scope>NUCLEOTIDE SEQUENCE</scope>
    <source>
        <strain evidence="1">Mahy22</strain>
    </source>
</reference>
<accession>A0A7U9TLA9</accession>
<sequence>MAKKKSYLKQIYKYDDTERCYVVEVSLETYQELFNEWDAAPTRKKDLNSELIDFIEQAAYEIPMKSKVKISFGIPLNKKDEKLEASSKSAIYNNFKMIIHFINKTLRVNNRKVMTYLSFALSFITLSYLTISFIVDNLGFTIIREGLMIGGWFLMWESFSLFFFDSYEVRNRRKRYQRFLDSDIEFRYIDDEAKENLDKINT</sequence>
<dbReference type="EMBL" id="AP024412">
    <property type="protein sequence ID" value="BCR36202.1"/>
    <property type="molecule type" value="Genomic_DNA"/>
</dbReference>
<dbReference type="Proteomes" id="UP000620133">
    <property type="component" value="Chromosome"/>
</dbReference>
<dbReference type="AlphaFoldDB" id="A0A7U9TLA9"/>
<evidence type="ECO:0000313" key="2">
    <source>
        <dbReference type="Proteomes" id="UP000620133"/>
    </source>
</evidence>
<evidence type="ECO:0000313" key="1">
    <source>
        <dbReference type="EMBL" id="BCR36202.1"/>
    </source>
</evidence>
<proteinExistence type="predicted"/>